<reference evidence="2 3" key="1">
    <citation type="submission" date="2020-08" db="EMBL/GenBank/DDBJ databases">
        <title>Genomic Encyclopedia of Type Strains, Phase IV (KMG-IV): sequencing the most valuable type-strain genomes for metagenomic binning, comparative biology and taxonomic classification.</title>
        <authorList>
            <person name="Goeker M."/>
        </authorList>
    </citation>
    <scope>NUCLEOTIDE SEQUENCE [LARGE SCALE GENOMIC DNA]</scope>
    <source>
        <strain evidence="2 3">DSM 11275</strain>
    </source>
</reference>
<sequence>MKTFGSKLFCLLFCAVFMLIAVRGNAVDFKVKGAFDVSFETSNVIPLGVKGSDSFQALQRLRFQLDAVASENVSGSLIVTVGTNGQYWGSAKDGAALGGDGSNVVGIRAAYIDWRVPQTETKIRMGIQPLLLPGFVTDWSAVYGQFTSGITVNSPIYENNDFSIGSTFFWGRPYNDNSQNTQGGRLEKNYLDNLDVFALVLPIKAEGIKISPWGMYALIGENSLRGINDNASQREPAIYAPRGGLMPILGSGMNYFQTFEKNYRNAGNTWGNGWWGGLTVNLSQWEPWDVAVEGTYGRVDMGELKNYTQFDPKGAGKTFQLLRQGWYAAMRVDYKLGWGTPGVLAWYGSGDDDNPYNGSERLPVFNTPWPVTPLGFGGGFFDLDSWKVLGHNPGGMMGFVGSIKDVSFIDDLKHTLKLAYFHGTNSSDMPRKANMVSYPTRADGPMAYLTTTDHAWEASLSNTYKIYENLQVNLEGAYVKLHLDSDTWRGAQDSQFDDNWRVSVSFRYTF</sequence>
<evidence type="ECO:0000313" key="3">
    <source>
        <dbReference type="Proteomes" id="UP000539075"/>
    </source>
</evidence>
<name>A0A7W8BZU4_9BACT</name>
<feature type="chain" id="PRO_5031094047" description="Outer membrane insertion protein" evidence="1">
    <location>
        <begin position="27"/>
        <end position="510"/>
    </location>
</feature>
<keyword evidence="3" id="KW-1185">Reference proteome</keyword>
<evidence type="ECO:0008006" key="4">
    <source>
        <dbReference type="Google" id="ProtNLM"/>
    </source>
</evidence>
<organism evidence="2 3">
    <name type="scientific">Desulfovibrio intestinalis</name>
    <dbReference type="NCBI Taxonomy" id="58621"/>
    <lineage>
        <taxon>Bacteria</taxon>
        <taxon>Pseudomonadati</taxon>
        <taxon>Thermodesulfobacteriota</taxon>
        <taxon>Desulfovibrionia</taxon>
        <taxon>Desulfovibrionales</taxon>
        <taxon>Desulfovibrionaceae</taxon>
        <taxon>Desulfovibrio</taxon>
    </lineage>
</organism>
<protein>
    <recommendedName>
        <fullName evidence="4">Outer membrane insertion protein</fullName>
    </recommendedName>
</protein>
<dbReference type="AlphaFoldDB" id="A0A7W8BZU4"/>
<dbReference type="EMBL" id="JACHGO010000002">
    <property type="protein sequence ID" value="MBB5142976.1"/>
    <property type="molecule type" value="Genomic_DNA"/>
</dbReference>
<gene>
    <name evidence="2" type="ORF">HNQ38_001055</name>
</gene>
<accession>A0A7W8BZU4</accession>
<evidence type="ECO:0000313" key="2">
    <source>
        <dbReference type="EMBL" id="MBB5142976.1"/>
    </source>
</evidence>
<dbReference type="Proteomes" id="UP000539075">
    <property type="component" value="Unassembled WGS sequence"/>
</dbReference>
<feature type="signal peptide" evidence="1">
    <location>
        <begin position="1"/>
        <end position="26"/>
    </location>
</feature>
<dbReference type="InterPro" id="IPR059232">
    <property type="entry name" value="Porin_put"/>
</dbReference>
<dbReference type="RefSeq" id="WP_183718328.1">
    <property type="nucleotide sequence ID" value="NZ_JACHGO010000002.1"/>
</dbReference>
<keyword evidence="1" id="KW-0732">Signal</keyword>
<comment type="caution">
    <text evidence="2">The sequence shown here is derived from an EMBL/GenBank/DDBJ whole genome shotgun (WGS) entry which is preliminary data.</text>
</comment>
<proteinExistence type="predicted"/>
<dbReference type="NCBIfam" id="NF033939">
    <property type="entry name" value="DESULF_POR1"/>
    <property type="match status" value="1"/>
</dbReference>
<evidence type="ECO:0000256" key="1">
    <source>
        <dbReference type="SAM" id="SignalP"/>
    </source>
</evidence>